<name>A0A7Y9K4A7_9SPHN</name>
<proteinExistence type="predicted"/>
<evidence type="ECO:0000259" key="2">
    <source>
        <dbReference type="Pfam" id="PF04773"/>
    </source>
</evidence>
<feature type="transmembrane region" description="Helical" evidence="1">
    <location>
        <begin position="92"/>
        <end position="115"/>
    </location>
</feature>
<accession>A0A7Y9K4A7</accession>
<sequence>MTEDHAAIVTEAADWADRWDELTAADRAALATWLAVSPTHAAAFDAMRRLLGDTALVEAAARQTGSDPVPIRAVGRRPWLRQHRGIHRERRWLAAGATAMTAAALAFALPIGWLGTPPPAARVEQTVYASATGVRRQLRLPDGSAMALDAASKVAIAFRDDARMLDLLHGAARFEVRHDAIRPFTVVTPDARMTALGTNFAVDHAGTVSTLHVFRGRVRLLVAGAAPVVVTGGGWANVHAGRIVIGRFDAKTYRGWQDDWLEGDAMRLDAALAQLSRYSPQPIRVADPRLAAEPVAGRFRLDTPRRSAMQIGALFDLLLEERGGTLWLERKHES</sequence>
<dbReference type="Pfam" id="PF16220">
    <property type="entry name" value="DUF4880"/>
    <property type="match status" value="1"/>
</dbReference>
<dbReference type="Pfam" id="PF04773">
    <property type="entry name" value="FecR"/>
    <property type="match status" value="1"/>
</dbReference>
<comment type="caution">
    <text evidence="4">The sequence shown here is derived from an EMBL/GenBank/DDBJ whole genome shotgun (WGS) entry which is preliminary data.</text>
</comment>
<organism evidence="4 5">
    <name type="scientific">Sphingomonas melonis</name>
    <dbReference type="NCBI Taxonomy" id="152682"/>
    <lineage>
        <taxon>Bacteria</taxon>
        <taxon>Pseudomonadati</taxon>
        <taxon>Pseudomonadota</taxon>
        <taxon>Alphaproteobacteria</taxon>
        <taxon>Sphingomonadales</taxon>
        <taxon>Sphingomonadaceae</taxon>
        <taxon>Sphingomonas</taxon>
    </lineage>
</organism>
<protein>
    <submittedName>
        <fullName evidence="4">Transmembrane sensor</fullName>
    </submittedName>
</protein>
<dbReference type="EMBL" id="JACCBY010000004">
    <property type="protein sequence ID" value="NYD91175.1"/>
    <property type="molecule type" value="Genomic_DNA"/>
</dbReference>
<dbReference type="InterPro" id="IPR012373">
    <property type="entry name" value="Ferrdict_sens_TM"/>
</dbReference>
<keyword evidence="1" id="KW-1133">Transmembrane helix</keyword>
<dbReference type="InterPro" id="IPR032623">
    <property type="entry name" value="FecR_N"/>
</dbReference>
<dbReference type="GO" id="GO:0016989">
    <property type="term" value="F:sigma factor antagonist activity"/>
    <property type="evidence" value="ECO:0007669"/>
    <property type="project" value="TreeGrafter"/>
</dbReference>
<evidence type="ECO:0000259" key="3">
    <source>
        <dbReference type="Pfam" id="PF16220"/>
    </source>
</evidence>
<dbReference type="AlphaFoldDB" id="A0A7Y9K4A7"/>
<dbReference type="RefSeq" id="WP_179509596.1">
    <property type="nucleotide sequence ID" value="NZ_JACCBY010000004.1"/>
</dbReference>
<feature type="domain" description="FecR N-terminal" evidence="3">
    <location>
        <begin position="11"/>
        <end position="50"/>
    </location>
</feature>
<evidence type="ECO:0000313" key="4">
    <source>
        <dbReference type="EMBL" id="NYD91175.1"/>
    </source>
</evidence>
<dbReference type="PANTHER" id="PTHR30273">
    <property type="entry name" value="PERIPLASMIC SIGNAL SENSOR AND SIGMA FACTOR ACTIVATOR FECR-RELATED"/>
    <property type="match status" value="1"/>
</dbReference>
<dbReference type="Gene3D" id="2.60.120.1440">
    <property type="match status" value="1"/>
</dbReference>
<keyword evidence="1" id="KW-0472">Membrane</keyword>
<feature type="domain" description="FecR protein" evidence="2">
    <location>
        <begin position="127"/>
        <end position="219"/>
    </location>
</feature>
<keyword evidence="5" id="KW-1185">Reference proteome</keyword>
<dbReference type="PIRSF" id="PIRSF018266">
    <property type="entry name" value="FecR"/>
    <property type="match status" value="1"/>
</dbReference>
<gene>
    <name evidence="4" type="ORF">HD841_002982</name>
</gene>
<dbReference type="InterPro" id="IPR006860">
    <property type="entry name" value="FecR"/>
</dbReference>
<reference evidence="4 5" key="1">
    <citation type="submission" date="2020-07" db="EMBL/GenBank/DDBJ databases">
        <authorList>
            <person name="Partida-Martinez L."/>
            <person name="Huntemann M."/>
            <person name="Clum A."/>
            <person name="Wang J."/>
            <person name="Palaniappan K."/>
            <person name="Ritter S."/>
            <person name="Chen I.-M."/>
            <person name="Stamatis D."/>
            <person name="Reddy T."/>
            <person name="O'Malley R."/>
            <person name="Daum C."/>
            <person name="Shapiro N."/>
            <person name="Ivanova N."/>
            <person name="Kyrpides N."/>
            <person name="Woyke T."/>
        </authorList>
    </citation>
    <scope>NUCLEOTIDE SEQUENCE [LARGE SCALE GENOMIC DNA]</scope>
    <source>
        <strain evidence="4 5">AS2.3</strain>
    </source>
</reference>
<dbReference type="PANTHER" id="PTHR30273:SF2">
    <property type="entry name" value="PROTEIN FECR"/>
    <property type="match status" value="1"/>
</dbReference>
<keyword evidence="1 4" id="KW-0812">Transmembrane</keyword>
<reference evidence="4 5" key="2">
    <citation type="submission" date="2020-08" db="EMBL/GenBank/DDBJ databases">
        <title>The Agave Microbiome: Exploring the role of microbial communities in plant adaptations to desert environments.</title>
        <authorList>
            <person name="Partida-Martinez L.P."/>
        </authorList>
    </citation>
    <scope>NUCLEOTIDE SEQUENCE [LARGE SCALE GENOMIC DNA]</scope>
    <source>
        <strain evidence="4 5">AS2.3</strain>
    </source>
</reference>
<dbReference type="Proteomes" id="UP000517753">
    <property type="component" value="Unassembled WGS sequence"/>
</dbReference>
<evidence type="ECO:0000256" key="1">
    <source>
        <dbReference type="SAM" id="Phobius"/>
    </source>
</evidence>
<evidence type="ECO:0000313" key="5">
    <source>
        <dbReference type="Proteomes" id="UP000517753"/>
    </source>
</evidence>